<evidence type="ECO:0000313" key="1">
    <source>
        <dbReference type="EMBL" id="EHP94709.1"/>
    </source>
</evidence>
<gene>
    <name evidence="1" type="ORF">MetexDRAFT_0398</name>
</gene>
<accession>H1KCN6</accession>
<protein>
    <submittedName>
        <fullName evidence="1">Uncharacterized protein</fullName>
    </submittedName>
</protein>
<comment type="caution">
    <text evidence="1">The sequence shown here is derived from an EMBL/GenBank/DDBJ whole genome shotgun (WGS) entry which is preliminary data.</text>
</comment>
<sequence length="92" mass="10331">MARRMRLRDRIALRRAQAAERRDRKPEPPPEPRIEIALRKAGSIGALERLAGIGPDPASRALFWMAFSSLPARECLDAGCEELRRRARLAAA</sequence>
<dbReference type="EMBL" id="AGJK01000005">
    <property type="protein sequence ID" value="EHP94709.1"/>
    <property type="molecule type" value="Genomic_DNA"/>
</dbReference>
<dbReference type="PATRIC" id="fig|882800.3.peg.378"/>
<reference evidence="1 2" key="1">
    <citation type="submission" date="2011-09" db="EMBL/GenBank/DDBJ databases">
        <title>The draft genome of Methylobacterium extorquens DSM 13060.</title>
        <authorList>
            <consortium name="US DOE Joint Genome Institute (JGI-PGF)"/>
            <person name="Lucas S."/>
            <person name="Han J."/>
            <person name="Lapidus A."/>
            <person name="Cheng J.-F."/>
            <person name="Goodwin L."/>
            <person name="Pitluck S."/>
            <person name="Peters L."/>
            <person name="Land M.L."/>
            <person name="Hauser L."/>
            <person name="Koskimaki J."/>
            <person name="Halonen O."/>
            <person name="Pirttila A."/>
            <person name="Frank C."/>
            <person name="Woyke T.J."/>
        </authorList>
    </citation>
    <scope>NUCLEOTIDE SEQUENCE [LARGE SCALE GENOMIC DNA]</scope>
    <source>
        <strain evidence="1 2">DSM 13060</strain>
    </source>
</reference>
<dbReference type="AlphaFoldDB" id="H1KCN6"/>
<proteinExistence type="predicted"/>
<organism evidence="1 2">
    <name type="scientific">Methylorubrum extorquens DSM 13060</name>
    <dbReference type="NCBI Taxonomy" id="882800"/>
    <lineage>
        <taxon>Bacteria</taxon>
        <taxon>Pseudomonadati</taxon>
        <taxon>Pseudomonadota</taxon>
        <taxon>Alphaproteobacteria</taxon>
        <taxon>Hyphomicrobiales</taxon>
        <taxon>Methylobacteriaceae</taxon>
        <taxon>Methylorubrum</taxon>
    </lineage>
</organism>
<name>H1KCN6_METEX</name>
<dbReference type="Proteomes" id="UP000004382">
    <property type="component" value="Unassembled WGS sequence"/>
</dbReference>
<evidence type="ECO:0000313" key="2">
    <source>
        <dbReference type="Proteomes" id="UP000004382"/>
    </source>
</evidence>